<feature type="region of interest" description="Disordered" evidence="1">
    <location>
        <begin position="575"/>
        <end position="612"/>
    </location>
</feature>
<accession>A0A914WSI0</accession>
<feature type="region of interest" description="Disordered" evidence="1">
    <location>
        <begin position="649"/>
        <end position="678"/>
    </location>
</feature>
<dbReference type="Proteomes" id="UP000887566">
    <property type="component" value="Unplaced"/>
</dbReference>
<keyword evidence="2" id="KW-1185">Reference proteome</keyword>
<dbReference type="PANTHER" id="PTHR45845">
    <property type="entry name" value="RHO GUANINE NUCLEOTIDE EXCHANGE FACTOR-RELATED"/>
    <property type="match status" value="1"/>
</dbReference>
<evidence type="ECO:0000256" key="1">
    <source>
        <dbReference type="SAM" id="MobiDB-lite"/>
    </source>
</evidence>
<feature type="compositionally biased region" description="Basic and acidic residues" evidence="1">
    <location>
        <begin position="52"/>
        <end position="66"/>
    </location>
</feature>
<protein>
    <submittedName>
        <fullName evidence="3">DH domain-containing protein</fullName>
    </submittedName>
</protein>
<feature type="region of interest" description="Disordered" evidence="1">
    <location>
        <begin position="790"/>
        <end position="835"/>
    </location>
</feature>
<reference evidence="3" key="1">
    <citation type="submission" date="2022-11" db="UniProtKB">
        <authorList>
            <consortium name="WormBaseParasite"/>
        </authorList>
    </citation>
    <scope>IDENTIFICATION</scope>
</reference>
<evidence type="ECO:0000313" key="3">
    <source>
        <dbReference type="WBParaSite" id="PSAMB.scaffold5100size12654.g25908.t1"/>
    </source>
</evidence>
<feature type="compositionally biased region" description="Polar residues" evidence="1">
    <location>
        <begin position="790"/>
        <end position="806"/>
    </location>
</feature>
<sequence>MPRPNSLGARTITVDRRRRRRRPAVAAIGARIGNRPSARRRSTVSISSNKCTADRQPRDRAGADDGFCRGPADAPVVFGRGEPPFPSRFVGRWRAWNDRCKERRSSDHAPTGTVGRAPTLVLVVDCRQAQQTETLEVLRRCWQALCLLLQWVPASVSRMLWIGLEHGSDMERTVVDDDQTKAQLIKSDSVSLTALHEQLTASNLTMALEGEREAYGSQWVEFRTRLESFLRSTRALGELYIDLHKELRRVASNQLWSMDAAELDALKQSLTERKARIESSECFRFVRDEGESALNNLTAGYPDLAAFGADYYIKAVEKASGLFEEVRRIMDKASSTIDRRCVILDRHLRARQFLLQAREANHWADTVALPTANRQENEPSVSLMRLRIQDRQFEQFVAAAKQRLEAAEQLVLDNEWVKQSDSAFTEEQREEMCEAWNKLVEKTDETRLRLKEVRDRLADNLVCHHMLDRVYDWALHNAKWSSQLRLLISTAACSSSTGPNELKGLLDSVNQQISSYPSEELRQLPLYATRLSNEQVHSQAQALAIKCSAALQMLNKHEQQLKDMITALPDTTTVKARSVSPAETEYEQPIRRTAANPTPTPPSSARCEEALSEQQVRWRRSSYAGTASTSYDQVGNFYENLENRYRPSHRWSKNGNPGFDLFEEGQSDAPEQSTSQEDLTSGVITLDMTDQVVASMSANTLKKKISERRAANTGPQPPPNPLALLKGVRAGSARYVSKTKKPFRKLMKRSCTLDGALDQNLVPIRYDRPLIDSTPLPIITDHRHPSLASLTSIGEESVRSGSTESWSEAGRLNSANGTAHDDGCEGSCSLSWSPTSRHDDPIVRVKTLALDDYRSESPPPGVTPDQRMQHMILNELLQTEISYVKSLGHVIE</sequence>
<name>A0A914WSI0_9BILA</name>
<feature type="region of interest" description="Disordered" evidence="1">
    <location>
        <begin position="33"/>
        <end position="66"/>
    </location>
</feature>
<dbReference type="AlphaFoldDB" id="A0A914WSI0"/>
<organism evidence="2 3">
    <name type="scientific">Plectus sambesii</name>
    <dbReference type="NCBI Taxonomy" id="2011161"/>
    <lineage>
        <taxon>Eukaryota</taxon>
        <taxon>Metazoa</taxon>
        <taxon>Ecdysozoa</taxon>
        <taxon>Nematoda</taxon>
        <taxon>Chromadorea</taxon>
        <taxon>Plectida</taxon>
        <taxon>Plectina</taxon>
        <taxon>Plectoidea</taxon>
        <taxon>Plectidae</taxon>
        <taxon>Plectus</taxon>
    </lineage>
</organism>
<dbReference type="InterPro" id="IPR052231">
    <property type="entry name" value="Rho_GEF_signaling-related"/>
</dbReference>
<feature type="compositionally biased region" description="Polar residues" evidence="1">
    <location>
        <begin position="669"/>
        <end position="678"/>
    </location>
</feature>
<proteinExistence type="predicted"/>
<dbReference type="WBParaSite" id="PSAMB.scaffold5100size12654.g25908.t1">
    <property type="protein sequence ID" value="PSAMB.scaffold5100size12654.g25908.t1"/>
    <property type="gene ID" value="PSAMB.scaffold5100size12654.g25908"/>
</dbReference>
<dbReference type="PANTHER" id="PTHR45845:SF3">
    <property type="entry name" value="PURATROPHIN-1-LIKE, ISOFORM A"/>
    <property type="match status" value="1"/>
</dbReference>
<evidence type="ECO:0000313" key="2">
    <source>
        <dbReference type="Proteomes" id="UP000887566"/>
    </source>
</evidence>